<dbReference type="SUPFAM" id="SSF56784">
    <property type="entry name" value="HAD-like"/>
    <property type="match status" value="1"/>
</dbReference>
<dbReference type="SFLD" id="SFLDS00003">
    <property type="entry name" value="Haloacid_Dehalogenase"/>
    <property type="match status" value="1"/>
</dbReference>
<dbReference type="PANTHER" id="PTHR46470:SF4">
    <property type="entry name" value="5-AMINO-6-(5-PHOSPHO-D-RIBITYLAMINO)URACIL PHOSPHATASE YIGB"/>
    <property type="match status" value="1"/>
</dbReference>
<keyword evidence="5" id="KW-1185">Reference proteome</keyword>
<dbReference type="InterPro" id="IPR051400">
    <property type="entry name" value="HAD-like_hydrolase"/>
</dbReference>
<dbReference type="Proteomes" id="UP001231941">
    <property type="component" value="Unassembled WGS sequence"/>
</dbReference>
<dbReference type="EMBL" id="JAVAMP010000008">
    <property type="protein sequence ID" value="MDP5275488.1"/>
    <property type="molecule type" value="Genomic_DNA"/>
</dbReference>
<name>A0ABT9J1W6_9BACL</name>
<proteinExistence type="predicted"/>
<dbReference type="NCBIfam" id="TIGR01509">
    <property type="entry name" value="HAD-SF-IA-v3"/>
    <property type="match status" value="1"/>
</dbReference>
<evidence type="ECO:0000256" key="2">
    <source>
        <dbReference type="ARBA" id="ARBA00022801"/>
    </source>
</evidence>
<keyword evidence="3" id="KW-0460">Magnesium</keyword>
<sequence length="236" mass="27372">MIFFDIDETLLDFKGAEYLGAAAFYNKFKELFRMNVNEFYDQWCSIGKVHFTRYLNGDLTFEEQKIKRIKEIFELAEITMDDLQASQYFEIYLTHFEENWTAFDDVIPCLKELSEYRLGIITNGDVTQQKQKLQKMGISDYFEVIVSAGAAGAAGVAKPDSKIFELACKKATVKPTECFYVGDNVKADILACEQIHMKGIWLNRKNHKNEFQVPYINSLYELKHKIEELNYLVAAK</sequence>
<accession>A0ABT9J1W6</accession>
<gene>
    <name evidence="4" type="ORF">Q5Y73_15370</name>
</gene>
<keyword evidence="2 4" id="KW-0378">Hydrolase</keyword>
<dbReference type="InterPro" id="IPR023198">
    <property type="entry name" value="PGP-like_dom2"/>
</dbReference>
<dbReference type="PANTHER" id="PTHR46470">
    <property type="entry name" value="N-ACYLNEURAMINATE-9-PHOSPHATASE"/>
    <property type="match status" value="1"/>
</dbReference>
<protein>
    <submittedName>
        <fullName evidence="4">HAD family hydrolase</fullName>
        <ecNumber evidence="4">3.1.3.-</ecNumber>
    </submittedName>
</protein>
<dbReference type="RefSeq" id="WP_305992798.1">
    <property type="nucleotide sequence ID" value="NZ_JAVAMP010000008.1"/>
</dbReference>
<reference evidence="4 5" key="1">
    <citation type="submission" date="2023-08" db="EMBL/GenBank/DDBJ databases">
        <authorList>
            <person name="Park J.-S."/>
        </authorList>
    </citation>
    <scope>NUCLEOTIDE SEQUENCE [LARGE SCALE GENOMIC DNA]</scope>
    <source>
        <strain evidence="4 5">2205SS18-9</strain>
    </source>
</reference>
<dbReference type="Pfam" id="PF00702">
    <property type="entry name" value="Hydrolase"/>
    <property type="match status" value="1"/>
</dbReference>
<dbReference type="GO" id="GO:0016787">
    <property type="term" value="F:hydrolase activity"/>
    <property type="evidence" value="ECO:0007669"/>
    <property type="project" value="UniProtKB-KW"/>
</dbReference>
<dbReference type="Gene3D" id="3.40.50.1000">
    <property type="entry name" value="HAD superfamily/HAD-like"/>
    <property type="match status" value="1"/>
</dbReference>
<dbReference type="InterPro" id="IPR023214">
    <property type="entry name" value="HAD_sf"/>
</dbReference>
<organism evidence="4 5">
    <name type="scientific">Chengkuizengella axinellae</name>
    <dbReference type="NCBI Taxonomy" id="3064388"/>
    <lineage>
        <taxon>Bacteria</taxon>
        <taxon>Bacillati</taxon>
        <taxon>Bacillota</taxon>
        <taxon>Bacilli</taxon>
        <taxon>Bacillales</taxon>
        <taxon>Paenibacillaceae</taxon>
        <taxon>Chengkuizengella</taxon>
    </lineage>
</organism>
<dbReference type="SFLD" id="SFLDG01129">
    <property type="entry name" value="C1.5:_HAD__Beta-PGM__Phosphata"/>
    <property type="match status" value="1"/>
</dbReference>
<evidence type="ECO:0000313" key="5">
    <source>
        <dbReference type="Proteomes" id="UP001231941"/>
    </source>
</evidence>
<dbReference type="Gene3D" id="1.10.150.240">
    <property type="entry name" value="Putative phosphatase, domain 2"/>
    <property type="match status" value="1"/>
</dbReference>
<evidence type="ECO:0000313" key="4">
    <source>
        <dbReference type="EMBL" id="MDP5275488.1"/>
    </source>
</evidence>
<dbReference type="InterPro" id="IPR036412">
    <property type="entry name" value="HAD-like_sf"/>
</dbReference>
<dbReference type="EC" id="3.1.3.-" evidence="4"/>
<comment type="caution">
    <text evidence="4">The sequence shown here is derived from an EMBL/GenBank/DDBJ whole genome shotgun (WGS) entry which is preliminary data.</text>
</comment>
<evidence type="ECO:0000256" key="1">
    <source>
        <dbReference type="ARBA" id="ARBA00001946"/>
    </source>
</evidence>
<comment type="cofactor">
    <cofactor evidence="1">
        <name>Mg(2+)</name>
        <dbReference type="ChEBI" id="CHEBI:18420"/>
    </cofactor>
</comment>
<evidence type="ECO:0000256" key="3">
    <source>
        <dbReference type="ARBA" id="ARBA00022842"/>
    </source>
</evidence>
<dbReference type="NCBIfam" id="TIGR01549">
    <property type="entry name" value="HAD-SF-IA-v1"/>
    <property type="match status" value="1"/>
</dbReference>
<dbReference type="InterPro" id="IPR006439">
    <property type="entry name" value="HAD-SF_hydro_IA"/>
</dbReference>